<keyword evidence="2" id="KW-1185">Reference proteome</keyword>
<dbReference type="OrthoDB" id="4064185at2759"/>
<dbReference type="AlphaFoldDB" id="A0A1G4MH76"/>
<evidence type="ECO:0000313" key="1">
    <source>
        <dbReference type="EMBL" id="SCW03113.1"/>
    </source>
</evidence>
<dbReference type="Proteomes" id="UP000190831">
    <property type="component" value="Chromosome G"/>
</dbReference>
<protein>
    <submittedName>
        <fullName evidence="1">LAFE_0G03224g1_1</fullName>
    </submittedName>
</protein>
<evidence type="ECO:0000313" key="2">
    <source>
        <dbReference type="Proteomes" id="UP000190831"/>
    </source>
</evidence>
<organism evidence="1 2">
    <name type="scientific">Lachancea fermentati</name>
    <name type="common">Zygosaccharomyces fermentati</name>
    <dbReference type="NCBI Taxonomy" id="4955"/>
    <lineage>
        <taxon>Eukaryota</taxon>
        <taxon>Fungi</taxon>
        <taxon>Dikarya</taxon>
        <taxon>Ascomycota</taxon>
        <taxon>Saccharomycotina</taxon>
        <taxon>Saccharomycetes</taxon>
        <taxon>Saccharomycetales</taxon>
        <taxon>Saccharomycetaceae</taxon>
        <taxon>Lachancea</taxon>
    </lineage>
</organism>
<accession>A0A1G4MH76</accession>
<sequence length="647" mass="74554">MLPTTYSKIGRLITRFCSTKTKQLATDILPHTQQLISSISKKDTSLSQLKIQIQKYWKESKIQSPLNFPNTTFLSSTTNKEAFVSTITKFYNKSFHIRNLLRWELLNNSNNNKIIQDITQQLHKNNLIPLCAFETSDQVFEWCINDAIKYNDITTLTYFCISYYSRNPTKEISKNLIKNVITASIYINPKADPIILQNIIQLDKFFKTRNFHLPISENQALILSNKAISLHEHPILTKEILHILLEERTSCSSSKGNVRAAYALIRDDYAKNNPAGIHLTWTKIKNVYNSIQNHDSRILYKILKMYSKQKSYRKQAQNLISELTPEYYVNNPLLLPAIISFASKSKNFEMATKIMTDINTHSNEMTQKFTIKSRYTLSTLLRMHLTFNDSVGVDNVLKQINRVHGELSPADYQAIIAHLVNSTNVENIKKALTMIESIPKSKVLPSISTIINKLLQSSVKKENDTRTENQRNIDNLLMLANDLDPLHKSSLWSIIASLYIKNLLETKGITTTTHNNANNSQKNNINYDNKVDELNIAIMCYQRSLNIKDDTISINPFALPHHNVLLKLTKANKLIILRNIAQKALSYRRKDVFQWCCSEMSKNGIPTKDLILEWNIILKHQIRRSSYQNDTELTTNLQKDLFKLAKN</sequence>
<name>A0A1G4MH76_LACFM</name>
<reference evidence="1 2" key="1">
    <citation type="submission" date="2016-03" db="EMBL/GenBank/DDBJ databases">
        <authorList>
            <person name="Devillers H."/>
        </authorList>
    </citation>
    <scope>NUCLEOTIDE SEQUENCE [LARGE SCALE GENOMIC DNA]</scope>
    <source>
        <strain evidence="1">CBS 6772</strain>
    </source>
</reference>
<dbReference type="OMA" id="MHLKFND"/>
<proteinExistence type="predicted"/>
<gene>
    <name evidence="1" type="ORF">LAFE_0G03224G</name>
</gene>
<dbReference type="EMBL" id="LT598486">
    <property type="protein sequence ID" value="SCW03113.1"/>
    <property type="molecule type" value="Genomic_DNA"/>
</dbReference>